<comment type="similarity">
    <text evidence="5">Belongs to the class-II pyridoxal-phosphate-dependent aminotransferase family. MalY/PatB cystathionine beta-lyase subfamily.</text>
</comment>
<keyword evidence="8" id="KW-1185">Reference proteome</keyword>
<dbReference type="NCBIfam" id="TIGR04350">
    <property type="entry name" value="C_S_lyase_PatB"/>
    <property type="match status" value="1"/>
</dbReference>
<protein>
    <recommendedName>
        <fullName evidence="2">cysteine-S-conjugate beta-lyase</fullName>
        <ecNumber evidence="2">4.4.1.13</ecNumber>
    </recommendedName>
</protein>
<dbReference type="PANTHER" id="PTHR43525">
    <property type="entry name" value="PROTEIN MALY"/>
    <property type="match status" value="1"/>
</dbReference>
<dbReference type="InterPro" id="IPR015422">
    <property type="entry name" value="PyrdxlP-dep_Trfase_small"/>
</dbReference>
<feature type="domain" description="Aminotransferase class I/classII large" evidence="6">
    <location>
        <begin position="44"/>
        <end position="378"/>
    </location>
</feature>
<dbReference type="Pfam" id="PF00155">
    <property type="entry name" value="Aminotran_1_2"/>
    <property type="match status" value="1"/>
</dbReference>
<accession>A0ABQ6GK18</accession>
<proteinExistence type="inferred from homology"/>
<evidence type="ECO:0000313" key="7">
    <source>
        <dbReference type="EMBL" id="GLX71274.1"/>
    </source>
</evidence>
<dbReference type="GO" id="GO:0008483">
    <property type="term" value="F:transaminase activity"/>
    <property type="evidence" value="ECO:0007669"/>
    <property type="project" value="UniProtKB-KW"/>
</dbReference>
<dbReference type="EMBL" id="BSSQ01000028">
    <property type="protein sequence ID" value="GLX71274.1"/>
    <property type="molecule type" value="Genomic_DNA"/>
</dbReference>
<reference evidence="7 8" key="1">
    <citation type="submission" date="2023-03" db="EMBL/GenBank/DDBJ databases">
        <title>Draft genome sequence of the bacteria which degrade cell wall of Tricholomamatutake.</title>
        <authorList>
            <person name="Konishi Y."/>
            <person name="Fukuta Y."/>
            <person name="Shirasaka N."/>
        </authorList>
    </citation>
    <scope>NUCLEOTIDE SEQUENCE [LARGE SCALE GENOMIC DNA]</scope>
    <source>
        <strain evidence="8">mu1</strain>
    </source>
</reference>
<dbReference type="RefSeq" id="WP_284242076.1">
    <property type="nucleotide sequence ID" value="NZ_BSSQ01000028.1"/>
</dbReference>
<dbReference type="CDD" id="cd00609">
    <property type="entry name" value="AAT_like"/>
    <property type="match status" value="1"/>
</dbReference>
<dbReference type="Gene3D" id="3.40.640.10">
    <property type="entry name" value="Type I PLP-dependent aspartate aminotransferase-like (Major domain)"/>
    <property type="match status" value="1"/>
</dbReference>
<evidence type="ECO:0000256" key="2">
    <source>
        <dbReference type="ARBA" id="ARBA00012224"/>
    </source>
</evidence>
<gene>
    <name evidence="7" type="ORF">MU1_56230</name>
</gene>
<dbReference type="PANTHER" id="PTHR43525:SF1">
    <property type="entry name" value="PROTEIN MALY"/>
    <property type="match status" value="1"/>
</dbReference>
<keyword evidence="4" id="KW-0456">Lyase</keyword>
<dbReference type="SUPFAM" id="SSF53383">
    <property type="entry name" value="PLP-dependent transferases"/>
    <property type="match status" value="1"/>
</dbReference>
<keyword evidence="7" id="KW-0808">Transferase</keyword>
<dbReference type="InterPro" id="IPR051798">
    <property type="entry name" value="Class-II_PLP-Dep_Aminotrans"/>
</dbReference>
<organism evidence="7 8">
    <name type="scientific">Paenibacillus glycanilyticus</name>
    <dbReference type="NCBI Taxonomy" id="126569"/>
    <lineage>
        <taxon>Bacteria</taxon>
        <taxon>Bacillati</taxon>
        <taxon>Bacillota</taxon>
        <taxon>Bacilli</taxon>
        <taxon>Bacillales</taxon>
        <taxon>Paenibacillaceae</taxon>
        <taxon>Paenibacillus</taxon>
    </lineage>
</organism>
<evidence type="ECO:0000256" key="4">
    <source>
        <dbReference type="ARBA" id="ARBA00023239"/>
    </source>
</evidence>
<comment type="cofactor">
    <cofactor evidence="1">
        <name>pyridoxal 5'-phosphate</name>
        <dbReference type="ChEBI" id="CHEBI:597326"/>
    </cofactor>
</comment>
<dbReference type="InterPro" id="IPR015421">
    <property type="entry name" value="PyrdxlP-dep_Trfase_major"/>
</dbReference>
<name>A0ABQ6GK18_9BACL</name>
<dbReference type="Gene3D" id="3.90.1150.10">
    <property type="entry name" value="Aspartate Aminotransferase, domain 1"/>
    <property type="match status" value="1"/>
</dbReference>
<dbReference type="Proteomes" id="UP001157114">
    <property type="component" value="Unassembled WGS sequence"/>
</dbReference>
<dbReference type="InterPro" id="IPR015424">
    <property type="entry name" value="PyrdxlP-dep_Trfase"/>
</dbReference>
<sequence>MKFDFDERISRRNTNSQKWDTAHGKDDVVPMWVADMDFKAADPVIRAMEHKLAHGVFGYAYIPDAYYEAEMNWWEKRHHCPIEKDWIVFTPGVIPALAVVIQAFTSPGDKVLIQAPVYNAFYGVISANEREIVENELVSQDGIYGIDFEDFEKKAEDDRVKLFILCNPHNPVGRVWSKEELERLAEICRKHNVLVIADEIHRDLVFGGSTFIPFAAVDAMNSITCTSPSKTFNIAGLKTANIVTANSELKDKIKHALHVNGLHDPNNFGVEALIAAYNEGEEWLDQLLVYLESNRDYFLAFVEEKLPRLKVSAPEATYLMWVDCRSLGINSEELGRRLYEEAGLRINEGNMYGNAGDGFIRVNIGCTREVLTEGLERLEKALGQLN</sequence>
<dbReference type="InterPro" id="IPR027619">
    <property type="entry name" value="C-S_lyase_PatB-like"/>
</dbReference>
<comment type="caution">
    <text evidence="7">The sequence shown here is derived from an EMBL/GenBank/DDBJ whole genome shotgun (WGS) entry which is preliminary data.</text>
</comment>
<keyword evidence="3" id="KW-0663">Pyridoxal phosphate</keyword>
<keyword evidence="7" id="KW-0032">Aminotransferase</keyword>
<dbReference type="InterPro" id="IPR004839">
    <property type="entry name" value="Aminotransferase_I/II_large"/>
</dbReference>
<evidence type="ECO:0000259" key="6">
    <source>
        <dbReference type="Pfam" id="PF00155"/>
    </source>
</evidence>
<evidence type="ECO:0000256" key="5">
    <source>
        <dbReference type="ARBA" id="ARBA00037974"/>
    </source>
</evidence>
<evidence type="ECO:0000256" key="3">
    <source>
        <dbReference type="ARBA" id="ARBA00022898"/>
    </source>
</evidence>
<evidence type="ECO:0000256" key="1">
    <source>
        <dbReference type="ARBA" id="ARBA00001933"/>
    </source>
</evidence>
<evidence type="ECO:0000313" key="8">
    <source>
        <dbReference type="Proteomes" id="UP001157114"/>
    </source>
</evidence>
<dbReference type="EC" id="4.4.1.13" evidence="2"/>